<dbReference type="GO" id="GO:0050660">
    <property type="term" value="F:flavin adenine dinucleotide binding"/>
    <property type="evidence" value="ECO:0007669"/>
    <property type="project" value="InterPro"/>
</dbReference>
<keyword evidence="4" id="KW-0274">FAD</keyword>
<dbReference type="AlphaFoldDB" id="A0A5B8V8R6"/>
<reference evidence="8 9" key="1">
    <citation type="journal article" date="2016" name="Int. J. Syst. Evol. Microbiol.">
        <title>Panacibacter ginsenosidivorans gen. nov., sp. nov., with ginsenoside converting activity isolated from soil of a ginseng field.</title>
        <authorList>
            <person name="Siddiqi M.Z."/>
            <person name="Muhammad Shafi S."/>
            <person name="Choi K.D."/>
            <person name="Im W.T."/>
        </authorList>
    </citation>
    <scope>NUCLEOTIDE SEQUENCE [LARGE SCALE GENOMIC DNA]</scope>
    <source>
        <strain evidence="8 9">Gsoil1550</strain>
    </source>
</reference>
<organism evidence="8 9">
    <name type="scientific">Panacibacter ginsenosidivorans</name>
    <dbReference type="NCBI Taxonomy" id="1813871"/>
    <lineage>
        <taxon>Bacteria</taxon>
        <taxon>Pseudomonadati</taxon>
        <taxon>Bacteroidota</taxon>
        <taxon>Chitinophagia</taxon>
        <taxon>Chitinophagales</taxon>
        <taxon>Chitinophagaceae</taxon>
        <taxon>Panacibacter</taxon>
    </lineage>
</organism>
<dbReference type="Gene3D" id="3.50.50.60">
    <property type="entry name" value="FAD/NAD(P)-binding domain"/>
    <property type="match status" value="2"/>
</dbReference>
<dbReference type="OrthoDB" id="1154541at2"/>
<evidence type="ECO:0000259" key="6">
    <source>
        <dbReference type="Pfam" id="PF00732"/>
    </source>
</evidence>
<comment type="similarity">
    <text evidence="2">Belongs to the GMC oxidoreductase family.</text>
</comment>
<name>A0A5B8V8R6_9BACT</name>
<feature type="domain" description="Glucose-methanol-choline oxidoreductase C-terminal" evidence="7">
    <location>
        <begin position="439"/>
        <end position="558"/>
    </location>
</feature>
<evidence type="ECO:0000313" key="9">
    <source>
        <dbReference type="Proteomes" id="UP000321533"/>
    </source>
</evidence>
<dbReference type="RefSeq" id="WP_147189539.1">
    <property type="nucleotide sequence ID" value="NZ_CP042435.1"/>
</dbReference>
<evidence type="ECO:0000259" key="7">
    <source>
        <dbReference type="Pfam" id="PF05199"/>
    </source>
</evidence>
<keyword evidence="5" id="KW-0560">Oxidoreductase</keyword>
<dbReference type="KEGG" id="pgin:FRZ67_10660"/>
<dbReference type="Pfam" id="PF05199">
    <property type="entry name" value="GMC_oxred_C"/>
    <property type="match status" value="1"/>
</dbReference>
<gene>
    <name evidence="8" type="ORF">FRZ67_10660</name>
</gene>
<protein>
    <submittedName>
        <fullName evidence="8">GMC family oxidoreductase</fullName>
    </submittedName>
</protein>
<proteinExistence type="inferred from homology"/>
<dbReference type="SUPFAM" id="SSF54373">
    <property type="entry name" value="FAD-linked reductases, C-terminal domain"/>
    <property type="match status" value="1"/>
</dbReference>
<dbReference type="Proteomes" id="UP000321533">
    <property type="component" value="Chromosome"/>
</dbReference>
<sequence>MPGDSLNINSKGVAQNTYDAIVIGSGISGGWAAKELCELGLKTLVLERGRDVKHIKDYPTATLAPWEFKHRGSLPEEKKKENPVISKCYAFDETAAHFFVQDKEHPYIQEKPFDWIRGYQVGGKSLTWGRCTQRWSDFEFTGPQRFNYGWDWPIRYADVAPWYSHVEKFIGVCGNKDGLEAMPDGEFLPPFELNCVEQHLKESILKNYGNRYLVHARWAHLTQPNQIHLDQGRGKCQARNLCQRGCPFGGYFSSNSSTLPWAAKTGNLTIRPFSVVHSIIYDEQKQKASGVRIIDAETNKTTEFFAKIIFVNGSALNSNLILLNSTSNRFPNGLGNDSGILGKYVCHHNYRGWMNGLMEGFEDKYVYGRNPTDAIIANYRNLHKIDTDFVGGYTTYMGAYRDRHDGDRSPEQIGAVYKEAMTEPGQWHVYAYLQGETVPREENHVRLSKDQKDQWGIPLLITSVGYDDNDEKLLNDFFVQTEEMLTKAGVKNIEHRDSKQAPGLDIHEMGGCRMGADPKTSMLDKWNALHHCKNVFVTDGACMTSTGNQSPSILYMTLTARAANRAVEELKKGNL</sequence>
<dbReference type="Pfam" id="PF00732">
    <property type="entry name" value="GMC_oxred_N"/>
    <property type="match status" value="1"/>
</dbReference>
<dbReference type="EMBL" id="CP042435">
    <property type="protein sequence ID" value="QEC67732.1"/>
    <property type="molecule type" value="Genomic_DNA"/>
</dbReference>
<dbReference type="GO" id="GO:0016614">
    <property type="term" value="F:oxidoreductase activity, acting on CH-OH group of donors"/>
    <property type="evidence" value="ECO:0007669"/>
    <property type="project" value="InterPro"/>
</dbReference>
<evidence type="ECO:0000256" key="1">
    <source>
        <dbReference type="ARBA" id="ARBA00001974"/>
    </source>
</evidence>
<dbReference type="InterPro" id="IPR000172">
    <property type="entry name" value="GMC_OxRdtase_N"/>
</dbReference>
<evidence type="ECO:0000256" key="3">
    <source>
        <dbReference type="ARBA" id="ARBA00022630"/>
    </source>
</evidence>
<evidence type="ECO:0000256" key="2">
    <source>
        <dbReference type="ARBA" id="ARBA00010790"/>
    </source>
</evidence>
<comment type="cofactor">
    <cofactor evidence="1">
        <name>FAD</name>
        <dbReference type="ChEBI" id="CHEBI:57692"/>
    </cofactor>
</comment>
<accession>A0A5B8V8R6</accession>
<evidence type="ECO:0000256" key="5">
    <source>
        <dbReference type="ARBA" id="ARBA00023002"/>
    </source>
</evidence>
<dbReference type="PANTHER" id="PTHR42784">
    <property type="entry name" value="PYRANOSE 2-OXIDASE"/>
    <property type="match status" value="1"/>
</dbReference>
<keyword evidence="9" id="KW-1185">Reference proteome</keyword>
<dbReference type="InterPro" id="IPR036188">
    <property type="entry name" value="FAD/NAD-bd_sf"/>
</dbReference>
<keyword evidence="3" id="KW-0285">Flavoprotein</keyword>
<dbReference type="SUPFAM" id="SSF51905">
    <property type="entry name" value="FAD/NAD(P)-binding domain"/>
    <property type="match status" value="1"/>
</dbReference>
<evidence type="ECO:0000313" key="8">
    <source>
        <dbReference type="EMBL" id="QEC67732.1"/>
    </source>
</evidence>
<dbReference type="InterPro" id="IPR051473">
    <property type="entry name" value="P2Ox-like"/>
</dbReference>
<evidence type="ECO:0000256" key="4">
    <source>
        <dbReference type="ARBA" id="ARBA00022827"/>
    </source>
</evidence>
<dbReference type="PANTHER" id="PTHR42784:SF1">
    <property type="entry name" value="PYRANOSE 2-OXIDASE"/>
    <property type="match status" value="1"/>
</dbReference>
<feature type="domain" description="Glucose-methanol-choline oxidoreductase N-terminal" evidence="6">
    <location>
        <begin position="231"/>
        <end position="327"/>
    </location>
</feature>
<dbReference type="InterPro" id="IPR007867">
    <property type="entry name" value="GMC_OxRtase_C"/>
</dbReference>